<dbReference type="GO" id="GO:0005525">
    <property type="term" value="F:GTP binding"/>
    <property type="evidence" value="ECO:0007669"/>
    <property type="project" value="InterPro"/>
</dbReference>
<gene>
    <name evidence="5" type="ORF">BAUCODRAFT_444961</name>
</gene>
<dbReference type="EMBL" id="KB445554">
    <property type="protein sequence ID" value="EMC97245.1"/>
    <property type="molecule type" value="Genomic_DNA"/>
</dbReference>
<feature type="domain" description="GED" evidence="3">
    <location>
        <begin position="576"/>
        <end position="667"/>
    </location>
</feature>
<dbReference type="GO" id="GO:0048312">
    <property type="term" value="P:intracellular distribution of mitochondria"/>
    <property type="evidence" value="ECO:0007669"/>
    <property type="project" value="TreeGrafter"/>
</dbReference>
<dbReference type="Gene3D" id="3.40.50.300">
    <property type="entry name" value="P-loop containing nucleotide triphosphate hydrolases"/>
    <property type="match status" value="1"/>
</dbReference>
<dbReference type="RefSeq" id="XP_007675723.1">
    <property type="nucleotide sequence ID" value="XM_007677533.1"/>
</dbReference>
<feature type="domain" description="Dynamin-type G" evidence="4">
    <location>
        <begin position="41"/>
        <end position="326"/>
    </location>
</feature>
<evidence type="ECO:0000259" key="3">
    <source>
        <dbReference type="PROSITE" id="PS51388"/>
    </source>
</evidence>
<dbReference type="InterPro" id="IPR001401">
    <property type="entry name" value="Dynamin_GTPase"/>
</dbReference>
<dbReference type="GeneID" id="19114398"/>
<keyword evidence="2" id="KW-0342">GTP-binding</keyword>
<dbReference type="PANTHER" id="PTHR11566:SF21">
    <property type="entry name" value="DYNAMIN RELATED PROTEIN 1, ISOFORM A"/>
    <property type="match status" value="1"/>
</dbReference>
<dbReference type="PRINTS" id="PR00195">
    <property type="entry name" value="DYNAMIN"/>
</dbReference>
<dbReference type="GO" id="GO:0016559">
    <property type="term" value="P:peroxisome fission"/>
    <property type="evidence" value="ECO:0007669"/>
    <property type="project" value="TreeGrafter"/>
</dbReference>
<dbReference type="SMART" id="SM00053">
    <property type="entry name" value="DYNc"/>
    <property type="match status" value="1"/>
</dbReference>
<dbReference type="GO" id="GO:0000266">
    <property type="term" value="P:mitochondrial fission"/>
    <property type="evidence" value="ECO:0007669"/>
    <property type="project" value="TreeGrafter"/>
</dbReference>
<dbReference type="Proteomes" id="UP000011761">
    <property type="component" value="Unassembled WGS sequence"/>
</dbReference>
<evidence type="ECO:0000259" key="4">
    <source>
        <dbReference type="PROSITE" id="PS51718"/>
    </source>
</evidence>
<sequence length="694" mass="77591">MSEQYLAGAFDATAIRSLQAVKHLGLLNVVDDLRAQGLNEHVDLPQLIVCGDQSSGKSSVLAAVSGVSFPKKDNLCTRFATEVVLRRDDALEVAQVSARITPSSTRPLSDRQALEAFVRELSSMENLPETIADAAMVMGLGAAGSAFSADILRLEVRGPQMPQLTIVDLPGLIHSENKFQTAEDVALVNALVEGYMSQERSIILAVVSAKNDYANQIVLAKARSADATGRRTLGIITKPDALHPKSTSERSFLSLARNQDIEFALGWHVVRNQDTNVTTEMDRDNVEAHFFSTSQWREIAEKDRGIHSLRDKLSQILFRQIRRELPELIREILLAKEDTANLLGRMGRSRATLSEKRTFVMEVGQAFRDLCRAACEGLYEDAFFDDLSSDNQSRRLRAAVENGNLAFAKRMLNLPVTSVIVHDSQGKLPGTFNPIMIGQLFRELSRPWFKYTREHANEVWLSARAAVVAMLETITEDYICDACMKAVIDPELESMQQAMETRLTEYMQEFRRQPITYNHYLTETVQAARYGREHHEAIQRCRELLKSRGTLTLQDVGLIVDAVVPRREPDMENIAARSLADYAEAYYRVALKRVIDEVPAHVIEPTILTALPTLLDAPTILAMSTQQIEAIGGESPTRTAIRRTLQAKLEVLDRSNLICNVLTLVRLTVLPTRDTTESPSYLLRTLRLVLIPLR</sequence>
<accession>M2NE66</accession>
<dbReference type="GO" id="GO:0006897">
    <property type="term" value="P:endocytosis"/>
    <property type="evidence" value="ECO:0007669"/>
    <property type="project" value="TreeGrafter"/>
</dbReference>
<dbReference type="GO" id="GO:0008017">
    <property type="term" value="F:microtubule binding"/>
    <property type="evidence" value="ECO:0007669"/>
    <property type="project" value="TreeGrafter"/>
</dbReference>
<dbReference type="Pfam" id="PF01031">
    <property type="entry name" value="Dynamin_M"/>
    <property type="match status" value="1"/>
</dbReference>
<evidence type="ECO:0008006" key="7">
    <source>
        <dbReference type="Google" id="ProtNLM"/>
    </source>
</evidence>
<dbReference type="GO" id="GO:0016020">
    <property type="term" value="C:membrane"/>
    <property type="evidence" value="ECO:0007669"/>
    <property type="project" value="TreeGrafter"/>
</dbReference>
<dbReference type="GO" id="GO:0005874">
    <property type="term" value="C:microtubule"/>
    <property type="evidence" value="ECO:0007669"/>
    <property type="project" value="TreeGrafter"/>
</dbReference>
<evidence type="ECO:0000313" key="5">
    <source>
        <dbReference type="EMBL" id="EMC97245.1"/>
    </source>
</evidence>
<dbReference type="FunFam" id="3.40.50.300:FF:001425">
    <property type="entry name" value="Dynamin GTPase, putative"/>
    <property type="match status" value="1"/>
</dbReference>
<dbReference type="AlphaFoldDB" id="M2NE66"/>
<proteinExistence type="predicted"/>
<dbReference type="InterPro" id="IPR022812">
    <property type="entry name" value="Dynamin"/>
</dbReference>
<reference evidence="5 6" key="1">
    <citation type="journal article" date="2012" name="PLoS Pathog.">
        <title>Diverse lifestyles and strategies of plant pathogenesis encoded in the genomes of eighteen Dothideomycetes fungi.</title>
        <authorList>
            <person name="Ohm R.A."/>
            <person name="Feau N."/>
            <person name="Henrissat B."/>
            <person name="Schoch C.L."/>
            <person name="Horwitz B.A."/>
            <person name="Barry K.W."/>
            <person name="Condon B.J."/>
            <person name="Copeland A.C."/>
            <person name="Dhillon B."/>
            <person name="Glaser F."/>
            <person name="Hesse C.N."/>
            <person name="Kosti I."/>
            <person name="LaButti K."/>
            <person name="Lindquist E.A."/>
            <person name="Lucas S."/>
            <person name="Salamov A.A."/>
            <person name="Bradshaw R.E."/>
            <person name="Ciuffetti L."/>
            <person name="Hamelin R.C."/>
            <person name="Kema G.H.J."/>
            <person name="Lawrence C."/>
            <person name="Scott J.A."/>
            <person name="Spatafora J.W."/>
            <person name="Turgeon B.G."/>
            <person name="de Wit P.J.G.M."/>
            <person name="Zhong S."/>
            <person name="Goodwin S.B."/>
            <person name="Grigoriev I.V."/>
        </authorList>
    </citation>
    <scope>NUCLEOTIDE SEQUENCE [LARGE SCALE GENOMIC DNA]</scope>
    <source>
        <strain evidence="5 6">UAMH 10762</strain>
    </source>
</reference>
<dbReference type="HOGENOM" id="CLU_008964_7_3_1"/>
<dbReference type="KEGG" id="bcom:BAUCODRAFT_444961"/>
<dbReference type="PANTHER" id="PTHR11566">
    <property type="entry name" value="DYNAMIN"/>
    <property type="match status" value="1"/>
</dbReference>
<evidence type="ECO:0000256" key="2">
    <source>
        <dbReference type="ARBA" id="ARBA00023134"/>
    </source>
</evidence>
<dbReference type="InterPro" id="IPR027417">
    <property type="entry name" value="P-loop_NTPase"/>
</dbReference>
<dbReference type="InterPro" id="IPR030381">
    <property type="entry name" value="G_DYNAMIN_dom"/>
</dbReference>
<keyword evidence="6" id="KW-1185">Reference proteome</keyword>
<dbReference type="PROSITE" id="PS51388">
    <property type="entry name" value="GED"/>
    <property type="match status" value="1"/>
</dbReference>
<dbReference type="SUPFAM" id="SSF52540">
    <property type="entry name" value="P-loop containing nucleoside triphosphate hydrolases"/>
    <property type="match status" value="1"/>
</dbReference>
<dbReference type="InterPro" id="IPR045063">
    <property type="entry name" value="Dynamin_N"/>
</dbReference>
<dbReference type="InterPro" id="IPR000375">
    <property type="entry name" value="Dynamin_stalk"/>
</dbReference>
<dbReference type="eggNOG" id="KOG0446">
    <property type="taxonomic scope" value="Eukaryota"/>
</dbReference>
<dbReference type="OrthoDB" id="415706at2759"/>
<name>M2NE66_BAUPA</name>
<dbReference type="CDD" id="cd08771">
    <property type="entry name" value="DLP_1"/>
    <property type="match status" value="1"/>
</dbReference>
<evidence type="ECO:0000256" key="1">
    <source>
        <dbReference type="ARBA" id="ARBA00022741"/>
    </source>
</evidence>
<dbReference type="Pfam" id="PF00350">
    <property type="entry name" value="Dynamin_N"/>
    <property type="match status" value="1"/>
</dbReference>
<protein>
    <recommendedName>
        <fullName evidence="7">GED domain-containing protein</fullName>
    </recommendedName>
</protein>
<evidence type="ECO:0000313" key="6">
    <source>
        <dbReference type="Proteomes" id="UP000011761"/>
    </source>
</evidence>
<organism evidence="5 6">
    <name type="scientific">Baudoinia panamericana (strain UAMH 10762)</name>
    <name type="common">Angels' share fungus</name>
    <name type="synonym">Baudoinia compniacensis (strain UAMH 10762)</name>
    <dbReference type="NCBI Taxonomy" id="717646"/>
    <lineage>
        <taxon>Eukaryota</taxon>
        <taxon>Fungi</taxon>
        <taxon>Dikarya</taxon>
        <taxon>Ascomycota</taxon>
        <taxon>Pezizomycotina</taxon>
        <taxon>Dothideomycetes</taxon>
        <taxon>Dothideomycetidae</taxon>
        <taxon>Mycosphaerellales</taxon>
        <taxon>Teratosphaeriaceae</taxon>
        <taxon>Baudoinia</taxon>
    </lineage>
</organism>
<dbReference type="OMA" id="HQKGHPI"/>
<dbReference type="GO" id="GO:0003924">
    <property type="term" value="F:GTPase activity"/>
    <property type="evidence" value="ECO:0007669"/>
    <property type="project" value="InterPro"/>
</dbReference>
<dbReference type="InterPro" id="IPR020850">
    <property type="entry name" value="GED_dom"/>
</dbReference>
<keyword evidence="1" id="KW-0547">Nucleotide-binding</keyword>
<dbReference type="STRING" id="717646.M2NE66"/>
<dbReference type="PROSITE" id="PS51718">
    <property type="entry name" value="G_DYNAMIN_2"/>
    <property type="match status" value="1"/>
</dbReference>
<dbReference type="GO" id="GO:0005739">
    <property type="term" value="C:mitochondrion"/>
    <property type="evidence" value="ECO:0007669"/>
    <property type="project" value="TreeGrafter"/>
</dbReference>